<evidence type="ECO:0000313" key="3">
    <source>
        <dbReference type="EMBL" id="AJQ96190.1"/>
    </source>
</evidence>
<accession>A0A0C5VA14</accession>
<dbReference type="Proteomes" id="UP000032266">
    <property type="component" value="Chromosome"/>
</dbReference>
<dbReference type="HOGENOM" id="CLU_2522898_0_0_6"/>
<name>A0A0C5VA14_9GAMM</name>
<evidence type="ECO:0000313" key="4">
    <source>
        <dbReference type="Proteomes" id="UP000032266"/>
    </source>
</evidence>
<organism evidence="3 4">
    <name type="scientific">Gynuella sunshinyii YC6258</name>
    <dbReference type="NCBI Taxonomy" id="1445510"/>
    <lineage>
        <taxon>Bacteria</taxon>
        <taxon>Pseudomonadati</taxon>
        <taxon>Pseudomonadota</taxon>
        <taxon>Gammaproteobacteria</taxon>
        <taxon>Oceanospirillales</taxon>
        <taxon>Saccharospirillaceae</taxon>
        <taxon>Gynuella</taxon>
    </lineage>
</organism>
<evidence type="ECO:0000256" key="1">
    <source>
        <dbReference type="SAM" id="MobiDB-lite"/>
    </source>
</evidence>
<dbReference type="EMBL" id="CP007142">
    <property type="protein sequence ID" value="AJQ96190.1"/>
    <property type="molecule type" value="Genomic_DNA"/>
</dbReference>
<keyword evidence="2" id="KW-0472">Membrane</keyword>
<dbReference type="AlphaFoldDB" id="A0A0C5VA14"/>
<keyword evidence="4" id="KW-1185">Reference proteome</keyword>
<sequence>MFGFINFIPQISTAIQSDRLTAIRRYNNQVDGLGGLLTIAIIIIAMVAVFLMLRWLMKLQKRQEQRRKKPREQQRNHKTAASRR</sequence>
<feature type="region of interest" description="Disordered" evidence="1">
    <location>
        <begin position="63"/>
        <end position="84"/>
    </location>
</feature>
<protein>
    <submittedName>
        <fullName evidence="3">Putative membrane protein</fullName>
    </submittedName>
</protein>
<feature type="compositionally biased region" description="Basic residues" evidence="1">
    <location>
        <begin position="64"/>
        <end position="84"/>
    </location>
</feature>
<feature type="transmembrane region" description="Helical" evidence="2">
    <location>
        <begin position="33"/>
        <end position="57"/>
    </location>
</feature>
<evidence type="ECO:0000256" key="2">
    <source>
        <dbReference type="SAM" id="Phobius"/>
    </source>
</evidence>
<keyword evidence="2" id="KW-1133">Transmembrane helix</keyword>
<proteinExistence type="predicted"/>
<dbReference type="STRING" id="1445510.YC6258_04154"/>
<keyword evidence="2" id="KW-0812">Transmembrane</keyword>
<dbReference type="RefSeq" id="WP_044618257.1">
    <property type="nucleotide sequence ID" value="NZ_CP007142.1"/>
</dbReference>
<gene>
    <name evidence="3" type="ORF">YC6258_04154</name>
</gene>
<reference evidence="3 4" key="1">
    <citation type="submission" date="2014-01" db="EMBL/GenBank/DDBJ databases">
        <title>Full genme sequencing of cellulolytic bacterium Gynuella sunshinyii YC6258T gen. nov., sp. nov.</title>
        <authorList>
            <person name="Khan H."/>
            <person name="Chung E.J."/>
            <person name="Chung Y.R."/>
        </authorList>
    </citation>
    <scope>NUCLEOTIDE SEQUENCE [LARGE SCALE GENOMIC DNA]</scope>
    <source>
        <strain evidence="3 4">YC6258</strain>
    </source>
</reference>
<dbReference type="KEGG" id="gsn:YC6258_04154"/>